<dbReference type="Gene3D" id="2.30.30.40">
    <property type="entry name" value="SH3 Domains"/>
    <property type="match status" value="1"/>
</dbReference>
<dbReference type="PROSITE" id="PS50109">
    <property type="entry name" value="HIS_KIN"/>
    <property type="match status" value="1"/>
</dbReference>
<dbReference type="GO" id="GO:0005524">
    <property type="term" value="F:ATP binding"/>
    <property type="evidence" value="ECO:0007669"/>
    <property type="project" value="UniProtKB-KW"/>
</dbReference>
<evidence type="ECO:0000256" key="12">
    <source>
        <dbReference type="PROSITE-ProRule" id="PRU00110"/>
    </source>
</evidence>
<dbReference type="InterPro" id="IPR036061">
    <property type="entry name" value="CheW-like_dom_sf"/>
</dbReference>
<comment type="function">
    <text evidence="11">Involved in the transmission of sensory signals from the chemoreceptors to the flagellar motors. CheA is autophosphorylated; it can transfer its phosphate group to either CheB or CheY.</text>
</comment>
<dbReference type="SMART" id="SM00260">
    <property type="entry name" value="CheW"/>
    <property type="match status" value="1"/>
</dbReference>
<reference evidence="17 18" key="1">
    <citation type="submission" date="2019-07" db="EMBL/GenBank/DDBJ databases">
        <title>Genome sequencing for Ferrovibrio sp. K5.</title>
        <authorList>
            <person name="Park S.-J."/>
        </authorList>
    </citation>
    <scope>NUCLEOTIDE SEQUENCE [LARGE SCALE GENOMIC DNA]</scope>
    <source>
        <strain evidence="17 18">K5</strain>
    </source>
</reference>
<feature type="region of interest" description="Disordered" evidence="13">
    <location>
        <begin position="273"/>
        <end position="334"/>
    </location>
</feature>
<evidence type="ECO:0000313" key="17">
    <source>
        <dbReference type="EMBL" id="QDO97645.1"/>
    </source>
</evidence>
<evidence type="ECO:0000256" key="6">
    <source>
        <dbReference type="ARBA" id="ARBA00022679"/>
    </source>
</evidence>
<evidence type="ECO:0000256" key="9">
    <source>
        <dbReference type="ARBA" id="ARBA00022840"/>
    </source>
</evidence>
<keyword evidence="8" id="KW-0418">Kinase</keyword>
<accession>A0A516H1L7</accession>
<evidence type="ECO:0000256" key="5">
    <source>
        <dbReference type="ARBA" id="ARBA00022553"/>
    </source>
</evidence>
<dbReference type="Pfam" id="PF01627">
    <property type="entry name" value="Hpt"/>
    <property type="match status" value="1"/>
</dbReference>
<dbReference type="SUPFAM" id="SSF47384">
    <property type="entry name" value="Homodimeric domain of signal transducing histidine kinase"/>
    <property type="match status" value="1"/>
</dbReference>
<dbReference type="CDD" id="cd00088">
    <property type="entry name" value="HPT"/>
    <property type="match status" value="1"/>
</dbReference>
<feature type="domain" description="Histidine kinase" evidence="14">
    <location>
        <begin position="351"/>
        <end position="585"/>
    </location>
</feature>
<dbReference type="InterPro" id="IPR036097">
    <property type="entry name" value="HisK_dim/P_sf"/>
</dbReference>
<gene>
    <name evidence="17" type="ORF">FNB15_10355</name>
</gene>
<dbReference type="EC" id="2.7.13.3" evidence="2"/>
<proteinExistence type="predicted"/>
<dbReference type="Gene3D" id="1.20.120.160">
    <property type="entry name" value="HPT domain"/>
    <property type="match status" value="1"/>
</dbReference>
<dbReference type="InterPro" id="IPR004105">
    <property type="entry name" value="CheA-like_dim"/>
</dbReference>
<dbReference type="InterPro" id="IPR051315">
    <property type="entry name" value="Bact_Chemotaxis_CheA"/>
</dbReference>
<dbReference type="GO" id="GO:0000155">
    <property type="term" value="F:phosphorelay sensor kinase activity"/>
    <property type="evidence" value="ECO:0007669"/>
    <property type="project" value="InterPro"/>
</dbReference>
<dbReference type="SUPFAM" id="SSF50341">
    <property type="entry name" value="CheW-like"/>
    <property type="match status" value="1"/>
</dbReference>
<evidence type="ECO:0000256" key="13">
    <source>
        <dbReference type="SAM" id="MobiDB-lite"/>
    </source>
</evidence>
<dbReference type="InterPro" id="IPR036890">
    <property type="entry name" value="HATPase_C_sf"/>
</dbReference>
<dbReference type="FunFam" id="3.30.565.10:FF:000016">
    <property type="entry name" value="Chemotaxis protein CheA, putative"/>
    <property type="match status" value="1"/>
</dbReference>
<dbReference type="Pfam" id="PF02518">
    <property type="entry name" value="HATPase_c"/>
    <property type="match status" value="1"/>
</dbReference>
<dbReference type="GO" id="GO:0006935">
    <property type="term" value="P:chemotaxis"/>
    <property type="evidence" value="ECO:0007669"/>
    <property type="project" value="UniProtKB-KW"/>
</dbReference>
<dbReference type="SUPFAM" id="SSF47226">
    <property type="entry name" value="Histidine-containing phosphotransfer domain, HPT domain"/>
    <property type="match status" value="1"/>
</dbReference>
<dbReference type="PANTHER" id="PTHR43395">
    <property type="entry name" value="SENSOR HISTIDINE KINASE CHEA"/>
    <property type="match status" value="1"/>
</dbReference>
<dbReference type="SMART" id="SM01231">
    <property type="entry name" value="H-kinase_dim"/>
    <property type="match status" value="1"/>
</dbReference>
<keyword evidence="18" id="KW-1185">Reference proteome</keyword>
<evidence type="ECO:0000256" key="11">
    <source>
        <dbReference type="ARBA" id="ARBA00035100"/>
    </source>
</evidence>
<evidence type="ECO:0000256" key="3">
    <source>
        <dbReference type="ARBA" id="ARBA00021495"/>
    </source>
</evidence>
<dbReference type="Gene3D" id="1.10.287.560">
    <property type="entry name" value="Histidine kinase CheA-like, homodimeric domain"/>
    <property type="match status" value="1"/>
</dbReference>
<name>A0A516H1L7_9PROT</name>
<dbReference type="PROSITE" id="PS50851">
    <property type="entry name" value="CHEW"/>
    <property type="match status" value="1"/>
</dbReference>
<keyword evidence="5 12" id="KW-0597">Phosphoprotein</keyword>
<dbReference type="KEGG" id="fer:FNB15_10355"/>
<dbReference type="InterPro" id="IPR003594">
    <property type="entry name" value="HATPase_dom"/>
</dbReference>
<evidence type="ECO:0000256" key="1">
    <source>
        <dbReference type="ARBA" id="ARBA00000085"/>
    </source>
</evidence>
<dbReference type="InterPro" id="IPR008207">
    <property type="entry name" value="Sig_transdc_His_kin_Hpt_dom"/>
</dbReference>
<dbReference type="InterPro" id="IPR036641">
    <property type="entry name" value="HPT_dom_sf"/>
</dbReference>
<sequence>MDDLAQFKQTFFSECEELLGDLEGHLMALQAGEGDNGTLNAVFRAIHSIKGGAGAFGFERLVAFAHIFETVLDLMRDGRLEPTPDSVLVVLHCADILSDLVKAAQTGTELPAEHESDGRKSLIDMAATVGVNADPHAADEAMAALDAQLAAGGADALMDEPAPAKAPEPAPAAAAKVPLLKYLVKFAPRDALYQRANEPLILIRELRELGSFIARANADAIPPLDQIQPEGAYIKWEFDIETDRGEQAIKDVFEFVLDDCDLEITCLNPPDAAAEPAVAEAEDEPEPVAEAAPKQAAAPAAAAAPKAEATAAPKPAAAKAEAGGGAGGGGGDTKAVRSIRVDLDRVDKLVNMVGELVITHAMIAQQTEHLHADQHPELANGLAELSHHIRDLQESVMAMRAQPVKSVFARLPRLVRELAMLTNKKIRLDMSGENTEIDKTVIEQLGDPLTHMIRNSCDHGIETPEDRTAAGKPPEGVIHVSADQRGGRIVIEITDDGRGINREKVMKKAIEKKLVAPDATLSNEEIDNLIFLPGFSTADTVSNISGRGVGMDVVRQNIQSLGGRVHIQSRPGQGSSFILTLPLTLAVLDGMVLKVGVQSYILPLANIVESLRPEKDQINVVANQSELLRIRGEYVPLVYLHRIFKVPSGINDPTKALVIIVEMEDSSKMGLVVDEIIGQQQVVIKSLEENFDPIRGVGAATILGNGRVSLILDVAGIKHIAEHEGQGRNPPRLTAPAA</sequence>
<keyword evidence="9" id="KW-0067">ATP-binding</keyword>
<dbReference type="SMART" id="SM00387">
    <property type="entry name" value="HATPase_c"/>
    <property type="match status" value="1"/>
</dbReference>
<dbReference type="Pfam" id="PF02895">
    <property type="entry name" value="H-kinase_dim"/>
    <property type="match status" value="1"/>
</dbReference>
<evidence type="ECO:0000256" key="4">
    <source>
        <dbReference type="ARBA" id="ARBA00022500"/>
    </source>
</evidence>
<evidence type="ECO:0000256" key="8">
    <source>
        <dbReference type="ARBA" id="ARBA00022777"/>
    </source>
</evidence>
<dbReference type="InterPro" id="IPR005467">
    <property type="entry name" value="His_kinase_dom"/>
</dbReference>
<dbReference type="SUPFAM" id="SSF55874">
    <property type="entry name" value="ATPase domain of HSP90 chaperone/DNA topoisomerase II/histidine kinase"/>
    <property type="match status" value="1"/>
</dbReference>
<keyword evidence="10" id="KW-0902">Two-component regulatory system</keyword>
<organism evidence="17 18">
    <name type="scientific">Ferrovibrio terrae</name>
    <dbReference type="NCBI Taxonomy" id="2594003"/>
    <lineage>
        <taxon>Bacteria</taxon>
        <taxon>Pseudomonadati</taxon>
        <taxon>Pseudomonadota</taxon>
        <taxon>Alphaproteobacteria</taxon>
        <taxon>Rhodospirillales</taxon>
        <taxon>Rhodospirillaceae</taxon>
        <taxon>Ferrovibrio</taxon>
    </lineage>
</organism>
<evidence type="ECO:0000256" key="2">
    <source>
        <dbReference type="ARBA" id="ARBA00012438"/>
    </source>
</evidence>
<dbReference type="GO" id="GO:0005737">
    <property type="term" value="C:cytoplasm"/>
    <property type="evidence" value="ECO:0007669"/>
    <property type="project" value="InterPro"/>
</dbReference>
<dbReference type="Proteomes" id="UP000317496">
    <property type="component" value="Chromosome"/>
</dbReference>
<evidence type="ECO:0000313" key="18">
    <source>
        <dbReference type="Proteomes" id="UP000317496"/>
    </source>
</evidence>
<evidence type="ECO:0000259" key="16">
    <source>
        <dbReference type="PROSITE" id="PS50894"/>
    </source>
</evidence>
<dbReference type="PROSITE" id="PS50894">
    <property type="entry name" value="HPT"/>
    <property type="match status" value="1"/>
</dbReference>
<dbReference type="InterPro" id="IPR002545">
    <property type="entry name" value="CheW-lke_dom"/>
</dbReference>
<protein>
    <recommendedName>
        <fullName evidence="3">Chemotaxis protein CheA</fullName>
        <ecNumber evidence="2">2.7.13.3</ecNumber>
    </recommendedName>
</protein>
<keyword evidence="4" id="KW-0145">Chemotaxis</keyword>
<dbReference type="Gene3D" id="3.30.565.10">
    <property type="entry name" value="Histidine kinase-like ATPase, C-terminal domain"/>
    <property type="match status" value="1"/>
</dbReference>
<feature type="compositionally biased region" description="Low complexity" evidence="13">
    <location>
        <begin position="288"/>
        <end position="321"/>
    </location>
</feature>
<feature type="compositionally biased region" description="Gly residues" evidence="13">
    <location>
        <begin position="322"/>
        <end position="332"/>
    </location>
</feature>
<dbReference type="InterPro" id="IPR004358">
    <property type="entry name" value="Sig_transdc_His_kin-like_C"/>
</dbReference>
<dbReference type="SMART" id="SM00073">
    <property type="entry name" value="HPT"/>
    <property type="match status" value="1"/>
</dbReference>
<keyword evidence="7" id="KW-0547">Nucleotide-binding</keyword>
<evidence type="ECO:0000256" key="10">
    <source>
        <dbReference type="ARBA" id="ARBA00023012"/>
    </source>
</evidence>
<dbReference type="InterPro" id="IPR037006">
    <property type="entry name" value="CheA-like_homodim_sf"/>
</dbReference>
<evidence type="ECO:0000256" key="7">
    <source>
        <dbReference type="ARBA" id="ARBA00022741"/>
    </source>
</evidence>
<dbReference type="CDD" id="cd16916">
    <property type="entry name" value="HATPase_CheA-like"/>
    <property type="match status" value="1"/>
</dbReference>
<evidence type="ECO:0000259" key="14">
    <source>
        <dbReference type="PROSITE" id="PS50109"/>
    </source>
</evidence>
<dbReference type="OrthoDB" id="9803176at2"/>
<dbReference type="PRINTS" id="PR00344">
    <property type="entry name" value="BCTRLSENSOR"/>
</dbReference>
<keyword evidence="6" id="KW-0808">Transferase</keyword>
<feature type="domain" description="HPt" evidence="16">
    <location>
        <begin position="1"/>
        <end position="104"/>
    </location>
</feature>
<evidence type="ECO:0000259" key="15">
    <source>
        <dbReference type="PROSITE" id="PS50851"/>
    </source>
</evidence>
<dbReference type="CDD" id="cd00731">
    <property type="entry name" value="CheA_reg"/>
    <property type="match status" value="1"/>
</dbReference>
<comment type="catalytic activity">
    <reaction evidence="1">
        <text>ATP + protein L-histidine = ADP + protein N-phospho-L-histidine.</text>
        <dbReference type="EC" id="2.7.13.3"/>
    </reaction>
</comment>
<dbReference type="RefSeq" id="WP_144068626.1">
    <property type="nucleotide sequence ID" value="NZ_CP041636.1"/>
</dbReference>
<feature type="domain" description="CheW-like" evidence="15">
    <location>
        <begin position="587"/>
        <end position="723"/>
    </location>
</feature>
<feature type="modified residue" description="Phosphohistidine" evidence="12">
    <location>
        <position position="47"/>
    </location>
</feature>
<dbReference type="PANTHER" id="PTHR43395:SF10">
    <property type="entry name" value="CHEMOTAXIS PROTEIN CHEA"/>
    <property type="match status" value="1"/>
</dbReference>
<dbReference type="Pfam" id="PF01584">
    <property type="entry name" value="CheW"/>
    <property type="match status" value="1"/>
</dbReference>
<dbReference type="AlphaFoldDB" id="A0A516H1L7"/>
<dbReference type="EMBL" id="CP041636">
    <property type="protein sequence ID" value="QDO97645.1"/>
    <property type="molecule type" value="Genomic_DNA"/>
</dbReference>